<feature type="domain" description="Phage capsid-like C-terminal" evidence="3">
    <location>
        <begin position="2"/>
        <end position="115"/>
    </location>
</feature>
<comment type="subcellular location">
    <subcellularLocation>
        <location evidence="1">Virion</location>
    </subcellularLocation>
</comment>
<dbReference type="Gene3D" id="3.30.2400.10">
    <property type="entry name" value="Major capsid protein gp5"/>
    <property type="match status" value="1"/>
</dbReference>
<reference evidence="4" key="2">
    <citation type="journal article" date="2023" name="Commun. Biol.">
        <title>Suspicions of two bridgehead invasions of Xylella fastidiosa subsp. multiplex in France.</title>
        <authorList>
            <person name="Dupas E."/>
            <person name="Durand K."/>
            <person name="Rieux A."/>
            <person name="Briand M."/>
            <person name="Pruvost O."/>
            <person name="Cunty A."/>
            <person name="Denance N."/>
            <person name="Donnadieu C."/>
            <person name="Legendre B."/>
            <person name="Lopez-Roques C."/>
            <person name="Cesbron S."/>
            <person name="Ravigne V."/>
            <person name="Jacques M.A."/>
        </authorList>
    </citation>
    <scope>NUCLEOTIDE SEQUENCE</scope>
    <source>
        <strain evidence="4">CFBP8070</strain>
    </source>
</reference>
<dbReference type="SUPFAM" id="SSF56563">
    <property type="entry name" value="Major capsid protein gp5"/>
    <property type="match status" value="1"/>
</dbReference>
<accession>A0AAW6HXR2</accession>
<reference evidence="4" key="1">
    <citation type="submission" date="2021-11" db="EMBL/GenBank/DDBJ databases">
        <authorList>
            <person name="Denance N."/>
            <person name="Briand M."/>
            <person name="Dupas E."/>
            <person name="Durand K."/>
            <person name="Legendre B."/>
            <person name="Cunty A."/>
            <person name="Donnadieu C."/>
            <person name="Lopez Roques C."/>
            <person name="Cesbron S."/>
            <person name="Jacques M.A."/>
        </authorList>
    </citation>
    <scope>NUCLEOTIDE SEQUENCE</scope>
    <source>
        <strain evidence="4">CFBP8070</strain>
    </source>
</reference>
<organism evidence="4 5">
    <name type="scientific">Xylella fastidiosa subsp. multiplex</name>
    <dbReference type="NCBI Taxonomy" id="644357"/>
    <lineage>
        <taxon>Bacteria</taxon>
        <taxon>Pseudomonadati</taxon>
        <taxon>Pseudomonadota</taxon>
        <taxon>Gammaproteobacteria</taxon>
        <taxon>Lysobacterales</taxon>
        <taxon>Lysobacteraceae</taxon>
        <taxon>Xylella</taxon>
    </lineage>
</organism>
<sequence length="131" mass="14252">MQRATVMGGLVGNVDIPRQKGTTQATGWGKANHRKKANLPGPNPLHPKSLAAYTDITRRLLLQSTPDAEQIVRSDLLNVMALEVDRAAIYGSGSDMQPTGVKHHSGINAVSFAQKGNPHLLNLSRWKRKLP</sequence>
<evidence type="ECO:0000256" key="2">
    <source>
        <dbReference type="SAM" id="MobiDB-lite"/>
    </source>
</evidence>
<dbReference type="AlphaFoldDB" id="A0AAW6HXR2"/>
<protein>
    <submittedName>
        <fullName evidence="4">Phage major capsid protein</fullName>
    </submittedName>
</protein>
<dbReference type="Pfam" id="PF05065">
    <property type="entry name" value="Phage_capsid"/>
    <property type="match status" value="1"/>
</dbReference>
<feature type="region of interest" description="Disordered" evidence="2">
    <location>
        <begin position="13"/>
        <end position="47"/>
    </location>
</feature>
<dbReference type="NCBIfam" id="TIGR01554">
    <property type="entry name" value="major_cap_HK97"/>
    <property type="match status" value="1"/>
</dbReference>
<dbReference type="EMBL" id="JAJKGN010000002">
    <property type="protein sequence ID" value="MDC6408907.1"/>
    <property type="molecule type" value="Genomic_DNA"/>
</dbReference>
<dbReference type="InterPro" id="IPR054612">
    <property type="entry name" value="Phage_capsid-like_C"/>
</dbReference>
<evidence type="ECO:0000259" key="3">
    <source>
        <dbReference type="Pfam" id="PF05065"/>
    </source>
</evidence>
<comment type="caution">
    <text evidence="4">The sequence shown here is derived from an EMBL/GenBank/DDBJ whole genome shotgun (WGS) entry which is preliminary data.</text>
</comment>
<dbReference type="Proteomes" id="UP001220702">
    <property type="component" value="Unassembled WGS sequence"/>
</dbReference>
<evidence type="ECO:0000313" key="4">
    <source>
        <dbReference type="EMBL" id="MDC6408907.1"/>
    </source>
</evidence>
<dbReference type="InterPro" id="IPR024455">
    <property type="entry name" value="Phage_capsid"/>
</dbReference>
<name>A0AAW6HXR2_XYLFS</name>
<evidence type="ECO:0000256" key="1">
    <source>
        <dbReference type="ARBA" id="ARBA00004328"/>
    </source>
</evidence>
<evidence type="ECO:0000313" key="5">
    <source>
        <dbReference type="Proteomes" id="UP001220702"/>
    </source>
</evidence>
<proteinExistence type="predicted"/>
<gene>
    <name evidence="4" type="ORF">LOK82_09825</name>
</gene>